<protein>
    <submittedName>
        <fullName evidence="1">Uncharacterized protein</fullName>
    </submittedName>
</protein>
<dbReference type="EMBL" id="JAAALK010000081">
    <property type="protein sequence ID" value="KAG8090847.1"/>
    <property type="molecule type" value="Genomic_DNA"/>
</dbReference>
<name>A0A8J5WL12_ZIZPA</name>
<evidence type="ECO:0000313" key="1">
    <source>
        <dbReference type="EMBL" id="KAG8090847.1"/>
    </source>
</evidence>
<reference evidence="1" key="2">
    <citation type="submission" date="2021-02" db="EMBL/GenBank/DDBJ databases">
        <authorList>
            <person name="Kimball J.A."/>
            <person name="Haas M.W."/>
            <person name="Macchietto M."/>
            <person name="Kono T."/>
            <person name="Duquette J."/>
            <person name="Shao M."/>
        </authorList>
    </citation>
    <scope>NUCLEOTIDE SEQUENCE</scope>
    <source>
        <tissue evidence="1">Fresh leaf tissue</tissue>
    </source>
</reference>
<comment type="caution">
    <text evidence="1">The sequence shown here is derived from an EMBL/GenBank/DDBJ whole genome shotgun (WGS) entry which is preliminary data.</text>
</comment>
<gene>
    <name evidence="1" type="ORF">GUJ93_ZPchr0011g28279</name>
</gene>
<dbReference type="OrthoDB" id="10619232at2759"/>
<dbReference type="Proteomes" id="UP000729402">
    <property type="component" value="Unassembled WGS sequence"/>
</dbReference>
<proteinExistence type="predicted"/>
<reference evidence="1" key="1">
    <citation type="journal article" date="2021" name="bioRxiv">
        <title>Whole Genome Assembly and Annotation of Northern Wild Rice, Zizania palustris L., Supports a Whole Genome Duplication in the Zizania Genus.</title>
        <authorList>
            <person name="Haas M."/>
            <person name="Kono T."/>
            <person name="Macchietto M."/>
            <person name="Millas R."/>
            <person name="McGilp L."/>
            <person name="Shao M."/>
            <person name="Duquette J."/>
            <person name="Hirsch C.N."/>
            <person name="Kimball J."/>
        </authorList>
    </citation>
    <scope>NUCLEOTIDE SEQUENCE</scope>
    <source>
        <tissue evidence="1">Fresh leaf tissue</tissue>
    </source>
</reference>
<evidence type="ECO:0000313" key="2">
    <source>
        <dbReference type="Proteomes" id="UP000729402"/>
    </source>
</evidence>
<sequence length="151" mass="16004">MSPGRRLGVLRSHLQAGAPSLPAGEGNRQVSAEQGAGVSTSPCVAAAGGRGEIEGKESCVFCWIIRGEAPAFKVRFPRSVGVGGVPLVYLEFSVAAHFPLGSYSFPLEKPHIIVSTVNISMLEVVAEFVVPILLTDPVTRKLTIFMLIARC</sequence>
<dbReference type="AlphaFoldDB" id="A0A8J5WL12"/>
<organism evidence="1 2">
    <name type="scientific">Zizania palustris</name>
    <name type="common">Northern wild rice</name>
    <dbReference type="NCBI Taxonomy" id="103762"/>
    <lineage>
        <taxon>Eukaryota</taxon>
        <taxon>Viridiplantae</taxon>
        <taxon>Streptophyta</taxon>
        <taxon>Embryophyta</taxon>
        <taxon>Tracheophyta</taxon>
        <taxon>Spermatophyta</taxon>
        <taxon>Magnoliopsida</taxon>
        <taxon>Liliopsida</taxon>
        <taxon>Poales</taxon>
        <taxon>Poaceae</taxon>
        <taxon>BOP clade</taxon>
        <taxon>Oryzoideae</taxon>
        <taxon>Oryzeae</taxon>
        <taxon>Zizaniinae</taxon>
        <taxon>Zizania</taxon>
    </lineage>
</organism>
<accession>A0A8J5WL12</accession>
<keyword evidence="2" id="KW-1185">Reference proteome</keyword>